<evidence type="ECO:0000313" key="3">
    <source>
        <dbReference type="Proteomes" id="UP001177023"/>
    </source>
</evidence>
<evidence type="ECO:0000256" key="1">
    <source>
        <dbReference type="SAM" id="MobiDB-lite"/>
    </source>
</evidence>
<feature type="region of interest" description="Disordered" evidence="1">
    <location>
        <begin position="303"/>
        <end position="328"/>
    </location>
</feature>
<proteinExistence type="predicted"/>
<feature type="non-terminal residue" evidence="2">
    <location>
        <position position="1"/>
    </location>
</feature>
<name>A0AA36D6L2_9BILA</name>
<feature type="compositionally biased region" description="Basic residues" evidence="1">
    <location>
        <begin position="192"/>
        <end position="211"/>
    </location>
</feature>
<comment type="caution">
    <text evidence="2">The sequence shown here is derived from an EMBL/GenBank/DDBJ whole genome shotgun (WGS) entry which is preliminary data.</text>
</comment>
<gene>
    <name evidence="2" type="ORF">MSPICULIGERA_LOCUS20210</name>
</gene>
<feature type="compositionally biased region" description="Low complexity" evidence="1">
    <location>
        <begin position="84"/>
        <end position="113"/>
    </location>
</feature>
<dbReference type="EMBL" id="CATQJA010002664">
    <property type="protein sequence ID" value="CAJ0582067.1"/>
    <property type="molecule type" value="Genomic_DNA"/>
</dbReference>
<keyword evidence="3" id="KW-1185">Reference proteome</keyword>
<protein>
    <submittedName>
        <fullName evidence="2">Uncharacterized protein</fullName>
    </submittedName>
</protein>
<sequence length="626" mass="67048">MNFMSFLDPDKMGRMVQLAQDLTRAAAGGMAEGERESIQRAAQVEPVSLNAPPSELFAQGLQNIMLPARQGLYKAVNEPLSLLPTTTSTTTTTTTTQPPFTFPTFAPFPNPFTKQNPPKKVRQMPPKAKQGAKVIKRNPTRRAPPKRVQHPVLPVEDDEDLSDYSDVSDYSDDEDLENEIEDYRGSDELKGPPKRPKRKQGKPGRVARKSIFKTTPTTTATTTTTRSPPIEPAIDSSPDSAYIEQNPFIKLAATFLRGATGSGTSNSDAGAEVRPTFRTPARAQAAPTADMSGLRAMARAFMGPDSAPSQPTLETSGIPRSEPTTGSQAELGVLNLNNMARLARAFMGGSEGRPAAGGARTYAPEAVSEPEPVIPASESRALGVPVTPVKGSEISPGAANMQTLSRLAQVFLGSGNERPAAESARYLVQPQAQGVATATSEQRAIDGFRNVAQAFMGGARSAATEAEAAPAAARQPYGLPTIRDFLPGAGNNFGLRKGEGCLPFLSEAMQLVYGNCQREADQKAFDAWGTEIKSALLEGRMDLLRASKETCKRTVERQQCGALREAISNCDIMGSLKISSQLQREVKRCDEVNGLVDQNPMAVIGQVSQLMTGEVAQGFFSNFLKG</sequence>
<organism evidence="2 3">
    <name type="scientific">Mesorhabditis spiculigera</name>
    <dbReference type="NCBI Taxonomy" id="96644"/>
    <lineage>
        <taxon>Eukaryota</taxon>
        <taxon>Metazoa</taxon>
        <taxon>Ecdysozoa</taxon>
        <taxon>Nematoda</taxon>
        <taxon>Chromadorea</taxon>
        <taxon>Rhabditida</taxon>
        <taxon>Rhabditina</taxon>
        <taxon>Rhabditomorpha</taxon>
        <taxon>Rhabditoidea</taxon>
        <taxon>Rhabditidae</taxon>
        <taxon>Mesorhabditinae</taxon>
        <taxon>Mesorhabditis</taxon>
    </lineage>
</organism>
<dbReference type="Proteomes" id="UP001177023">
    <property type="component" value="Unassembled WGS sequence"/>
</dbReference>
<accession>A0AA36D6L2</accession>
<dbReference type="AlphaFoldDB" id="A0AA36D6L2"/>
<feature type="compositionally biased region" description="Basic and acidic residues" evidence="1">
    <location>
        <begin position="181"/>
        <end position="191"/>
    </location>
</feature>
<feature type="region of interest" description="Disordered" evidence="1">
    <location>
        <begin position="84"/>
        <end position="239"/>
    </location>
</feature>
<reference evidence="2" key="1">
    <citation type="submission" date="2023-06" db="EMBL/GenBank/DDBJ databases">
        <authorList>
            <person name="Delattre M."/>
        </authorList>
    </citation>
    <scope>NUCLEOTIDE SEQUENCE</scope>
    <source>
        <strain evidence="2">AF72</strain>
    </source>
</reference>
<feature type="compositionally biased region" description="Low complexity" evidence="1">
    <location>
        <begin position="214"/>
        <end position="225"/>
    </location>
</feature>
<feature type="compositionally biased region" description="Basic residues" evidence="1">
    <location>
        <begin position="134"/>
        <end position="149"/>
    </location>
</feature>
<feature type="compositionally biased region" description="Acidic residues" evidence="1">
    <location>
        <begin position="169"/>
        <end position="180"/>
    </location>
</feature>
<evidence type="ECO:0000313" key="2">
    <source>
        <dbReference type="EMBL" id="CAJ0582067.1"/>
    </source>
</evidence>